<dbReference type="InterPro" id="IPR025928">
    <property type="entry name" value="Flocculin_t3_rpt"/>
</dbReference>
<comment type="caution">
    <text evidence="8">The sequence shown here is derived from an EMBL/GenBank/DDBJ whole genome shotgun (WGS) entry which is preliminary data.</text>
</comment>
<evidence type="ECO:0000256" key="2">
    <source>
        <dbReference type="ARBA" id="ARBA00022512"/>
    </source>
</evidence>
<evidence type="ECO:0000256" key="3">
    <source>
        <dbReference type="ARBA" id="ARBA00022525"/>
    </source>
</evidence>
<gene>
    <name evidence="8" type="ORF">CANVERA_P5318</name>
</gene>
<keyword evidence="5" id="KW-0325">Glycoprotein</keyword>
<keyword evidence="2" id="KW-0134">Cell wall</keyword>
<keyword evidence="3" id="KW-0964">Secreted</keyword>
<evidence type="ECO:0000256" key="5">
    <source>
        <dbReference type="ARBA" id="ARBA00023180"/>
    </source>
</evidence>
<sequence>MKFSTIALLSAVATGSIAAYANGTVTDIATTVVTITSCEENKCHETAVTTGLTTVTELETTYTTYCPLPTTEAPQPAPSHNSTVAGESSSVASSTQASVTAIEGAAVKVAVGGVAGLALIAALI</sequence>
<feature type="region of interest" description="Disordered" evidence="6">
    <location>
        <begin position="70"/>
        <end position="89"/>
    </location>
</feature>
<feature type="chain" id="PRO_5040755284" evidence="7">
    <location>
        <begin position="24"/>
        <end position="124"/>
    </location>
</feature>
<proteinExistence type="predicted"/>
<feature type="signal peptide" evidence="7">
    <location>
        <begin position="1"/>
        <end position="23"/>
    </location>
</feature>
<name>A0A9W4TYQ2_9ASCO</name>
<comment type="subcellular location">
    <subcellularLocation>
        <location evidence="1">Secreted</location>
        <location evidence="1">Cell wall</location>
    </subcellularLocation>
</comment>
<reference evidence="8" key="1">
    <citation type="submission" date="2022-12" db="EMBL/GenBank/DDBJ databases">
        <authorList>
            <person name="Brejova B."/>
        </authorList>
    </citation>
    <scope>NUCLEOTIDE SEQUENCE</scope>
</reference>
<evidence type="ECO:0000313" key="9">
    <source>
        <dbReference type="Proteomes" id="UP001152885"/>
    </source>
</evidence>
<evidence type="ECO:0000256" key="6">
    <source>
        <dbReference type="SAM" id="MobiDB-lite"/>
    </source>
</evidence>
<keyword evidence="9" id="KW-1185">Reference proteome</keyword>
<keyword evidence="4 7" id="KW-0732">Signal</keyword>
<dbReference type="Proteomes" id="UP001152885">
    <property type="component" value="Unassembled WGS sequence"/>
</dbReference>
<dbReference type="GO" id="GO:0009277">
    <property type="term" value="C:fungal-type cell wall"/>
    <property type="evidence" value="ECO:0007669"/>
    <property type="project" value="UniProtKB-ARBA"/>
</dbReference>
<evidence type="ECO:0000256" key="4">
    <source>
        <dbReference type="ARBA" id="ARBA00022729"/>
    </source>
</evidence>
<accession>A0A9W4TYQ2</accession>
<evidence type="ECO:0000313" key="8">
    <source>
        <dbReference type="EMBL" id="CAI5760810.1"/>
    </source>
</evidence>
<protein>
    <submittedName>
        <fullName evidence="8">Uncharacterized protein</fullName>
    </submittedName>
</protein>
<evidence type="ECO:0000256" key="7">
    <source>
        <dbReference type="SAM" id="SignalP"/>
    </source>
</evidence>
<dbReference type="AlphaFoldDB" id="A0A9W4TYQ2"/>
<evidence type="ECO:0000256" key="1">
    <source>
        <dbReference type="ARBA" id="ARBA00004191"/>
    </source>
</evidence>
<dbReference type="EMBL" id="CANTUO010000007">
    <property type="protein sequence ID" value="CAI5760810.1"/>
    <property type="molecule type" value="Genomic_DNA"/>
</dbReference>
<organism evidence="8 9">
    <name type="scientific">Candida verbasci</name>
    <dbReference type="NCBI Taxonomy" id="1227364"/>
    <lineage>
        <taxon>Eukaryota</taxon>
        <taxon>Fungi</taxon>
        <taxon>Dikarya</taxon>
        <taxon>Ascomycota</taxon>
        <taxon>Saccharomycotina</taxon>
        <taxon>Pichiomycetes</taxon>
        <taxon>Debaryomycetaceae</taxon>
        <taxon>Candida/Lodderomyces clade</taxon>
        <taxon>Candida</taxon>
    </lineage>
</organism>
<dbReference type="Pfam" id="PF13928">
    <property type="entry name" value="Flocculin_t3"/>
    <property type="match status" value="1"/>
</dbReference>